<dbReference type="Gene3D" id="3.20.80.10">
    <property type="entry name" value="Regulatory factor, effector binding domain"/>
    <property type="match status" value="1"/>
</dbReference>
<protein>
    <submittedName>
        <fullName evidence="2">Effector binding domain-containing protein</fullName>
    </submittedName>
</protein>
<dbReference type="InterPro" id="IPR010499">
    <property type="entry name" value="AraC_E-bd"/>
</dbReference>
<organism evidence="2 3">
    <name type="scientific">Flavobacterium psychrophilum</name>
    <dbReference type="NCBI Taxonomy" id="96345"/>
    <lineage>
        <taxon>Bacteria</taxon>
        <taxon>Pseudomonadati</taxon>
        <taxon>Bacteroidota</taxon>
        <taxon>Flavobacteriia</taxon>
        <taxon>Flavobacteriales</taxon>
        <taxon>Flavobacteriaceae</taxon>
        <taxon>Flavobacterium</taxon>
    </lineage>
</organism>
<dbReference type="InterPro" id="IPR029441">
    <property type="entry name" value="Cass2"/>
</dbReference>
<dbReference type="OMA" id="HKGKMEN"/>
<sequence>MATIQQNIKTCGLVTELTKSQTENFKIIQKHWITFNEELKKHKLNQNDKNWTKYGITFKTSEKYFYLTAIPTNNYLFPDHFTSLEIPKGEYEIFAHKGKMENIKDTIHEIYKVLLPKLNLKIEDHTKTGFLHFEKYDYRFQWNKPTSIIDIYLPIKTYR</sequence>
<evidence type="ECO:0000313" key="3">
    <source>
        <dbReference type="Proteomes" id="UP000596329"/>
    </source>
</evidence>
<dbReference type="RefSeq" id="WP_011962839.1">
    <property type="nucleotide sequence ID" value="NZ_CBCRUL010000006.1"/>
</dbReference>
<name>A0A076NWV6_FLAPS</name>
<proteinExistence type="predicted"/>
<evidence type="ECO:0000259" key="1">
    <source>
        <dbReference type="SMART" id="SM00871"/>
    </source>
</evidence>
<evidence type="ECO:0000313" key="2">
    <source>
        <dbReference type="EMBL" id="QRE03230.1"/>
    </source>
</evidence>
<dbReference type="Pfam" id="PF14526">
    <property type="entry name" value="Cass2"/>
    <property type="match status" value="1"/>
</dbReference>
<reference evidence="2 3" key="1">
    <citation type="submission" date="2020-07" db="EMBL/GenBank/DDBJ databases">
        <title>Genomic characterization of Flavobacterium psychrophilum strains.</title>
        <authorList>
            <person name="Castillo D."/>
            <person name="Jorgensen J."/>
            <person name="Middelboe M."/>
        </authorList>
    </citation>
    <scope>NUCLEOTIDE SEQUENCE [LARGE SCALE GENOMIC DNA]</scope>
    <source>
        <strain evidence="2 3">FPS-R7</strain>
    </source>
</reference>
<dbReference type="Proteomes" id="UP000596329">
    <property type="component" value="Chromosome"/>
</dbReference>
<gene>
    <name evidence="2" type="ORF">H0H26_10015</name>
</gene>
<dbReference type="EMBL" id="CP059075">
    <property type="protein sequence ID" value="QRE03230.1"/>
    <property type="molecule type" value="Genomic_DNA"/>
</dbReference>
<dbReference type="SMART" id="SM00871">
    <property type="entry name" value="AraC_E_bind"/>
    <property type="match status" value="1"/>
</dbReference>
<accession>A0A076NWV6</accession>
<dbReference type="SUPFAM" id="SSF55136">
    <property type="entry name" value="Probable bacterial effector-binding domain"/>
    <property type="match status" value="1"/>
</dbReference>
<dbReference type="GeneID" id="66552640"/>
<dbReference type="AlphaFoldDB" id="A0A076NWV6"/>
<dbReference type="InterPro" id="IPR011256">
    <property type="entry name" value="Reg_factor_effector_dom_sf"/>
</dbReference>
<feature type="domain" description="AraC effector-binding" evidence="1">
    <location>
        <begin position="4"/>
        <end position="156"/>
    </location>
</feature>
<dbReference type="KEGG" id="fpc:FPSM_01643"/>